<keyword evidence="9" id="KW-0067">ATP-binding</keyword>
<dbReference type="InterPro" id="IPR005467">
    <property type="entry name" value="His_kinase_dom"/>
</dbReference>
<proteinExistence type="predicted"/>
<evidence type="ECO:0000256" key="1">
    <source>
        <dbReference type="ARBA" id="ARBA00000085"/>
    </source>
</evidence>
<keyword evidence="4" id="KW-1003">Cell membrane</keyword>
<keyword evidence="10" id="KW-0812">Transmembrane</keyword>
<accession>A0A148KMD9</accession>
<evidence type="ECO:0000259" key="11">
    <source>
        <dbReference type="PROSITE" id="PS50109"/>
    </source>
</evidence>
<feature type="domain" description="Histidine kinase" evidence="11">
    <location>
        <begin position="219"/>
        <end position="428"/>
    </location>
</feature>
<dbReference type="InterPro" id="IPR003661">
    <property type="entry name" value="HisK_dim/P_dom"/>
</dbReference>
<keyword evidence="5" id="KW-0597">Phosphoprotein</keyword>
<dbReference type="GO" id="GO:0005886">
    <property type="term" value="C:plasma membrane"/>
    <property type="evidence" value="ECO:0007669"/>
    <property type="project" value="UniProtKB-SubCell"/>
</dbReference>
<keyword evidence="10" id="KW-1133">Transmembrane helix</keyword>
<dbReference type="InterPro" id="IPR036890">
    <property type="entry name" value="HATPase_C_sf"/>
</dbReference>
<dbReference type="CDD" id="cd06225">
    <property type="entry name" value="HAMP"/>
    <property type="match status" value="1"/>
</dbReference>
<evidence type="ECO:0000256" key="9">
    <source>
        <dbReference type="ARBA" id="ARBA00022840"/>
    </source>
</evidence>
<dbReference type="PROSITE" id="PS50109">
    <property type="entry name" value="HIS_KIN"/>
    <property type="match status" value="1"/>
</dbReference>
<dbReference type="Gene3D" id="1.10.287.130">
    <property type="match status" value="1"/>
</dbReference>
<evidence type="ECO:0000256" key="5">
    <source>
        <dbReference type="ARBA" id="ARBA00022553"/>
    </source>
</evidence>
<dbReference type="EC" id="2.7.13.3" evidence="3"/>
<dbReference type="PANTHER" id="PTHR44936">
    <property type="entry name" value="SENSOR PROTEIN CREC"/>
    <property type="match status" value="1"/>
</dbReference>
<dbReference type="Pfam" id="PF00512">
    <property type="entry name" value="HisKA"/>
    <property type="match status" value="1"/>
</dbReference>
<sequence length="428" mass="48174">MGLVTLSLIAAVLAATIGIGRLLDTLFYYVVPSVNTLTNDSVLMLEQIGQELATTLNTLDHPQEFIKNWPSQSHYQLTMVALSNIQLPQPLIQQVTSGEPLLLTNDDEFSLYFYMANQQSLLLIKPQFVSSQQDNGHIKLLLTLMFYVALVCLIWLWTYPLVSRLVQLRHSAQLFGKGQLDQRIKVGSVSYVKDLELEFNHMAQRIQHLVSDVKLLSSAVSHDLRTPLARMRFGIDTLAEEDNPKQQAVYLEHLSNDVEEMTSLVEILLDYARLEQVMVKIDKQKVDLNALIQNCVKAKNTLNHAIVWHMSADPMWVPGDPKYLQIMINNLLENALSYGREQVQVQLQQSTKNISLIIADDGEGFTQDLQALLKPFVRGKTAADKTKGYGMGLAIVQRIVEWHQAKLLIGRSQQLGGAEIKVVFPSAD</sequence>
<evidence type="ECO:0000256" key="8">
    <source>
        <dbReference type="ARBA" id="ARBA00022777"/>
    </source>
</evidence>
<dbReference type="InterPro" id="IPR004358">
    <property type="entry name" value="Sig_transdc_His_kin-like_C"/>
</dbReference>
<name>A0A148KMD9_9ALTE</name>
<dbReference type="SMART" id="SM00387">
    <property type="entry name" value="HATPase_c"/>
    <property type="match status" value="1"/>
</dbReference>
<protein>
    <recommendedName>
        <fullName evidence="3">histidine kinase</fullName>
        <ecNumber evidence="3">2.7.13.3</ecNumber>
    </recommendedName>
</protein>
<feature type="transmembrane region" description="Helical" evidence="10">
    <location>
        <begin position="140"/>
        <end position="162"/>
    </location>
</feature>
<dbReference type="InterPro" id="IPR003594">
    <property type="entry name" value="HATPase_dom"/>
</dbReference>
<dbReference type="STRING" id="1799789.AX660_22260"/>
<dbReference type="Gene3D" id="6.10.340.10">
    <property type="match status" value="1"/>
</dbReference>
<keyword evidence="8" id="KW-0418">Kinase</keyword>
<dbReference type="PROSITE" id="PS50885">
    <property type="entry name" value="HAMP"/>
    <property type="match status" value="1"/>
</dbReference>
<keyword evidence="10" id="KW-0472">Membrane</keyword>
<evidence type="ECO:0000313" key="14">
    <source>
        <dbReference type="Proteomes" id="UP000070299"/>
    </source>
</evidence>
<comment type="caution">
    <text evidence="13">The sequence shown here is derived from an EMBL/GenBank/DDBJ whole genome shotgun (WGS) entry which is preliminary data.</text>
</comment>
<dbReference type="InterPro" id="IPR003660">
    <property type="entry name" value="HAMP_dom"/>
</dbReference>
<evidence type="ECO:0000259" key="12">
    <source>
        <dbReference type="PROSITE" id="PS50885"/>
    </source>
</evidence>
<evidence type="ECO:0000256" key="7">
    <source>
        <dbReference type="ARBA" id="ARBA00022741"/>
    </source>
</evidence>
<dbReference type="AlphaFoldDB" id="A0A148KMD9"/>
<keyword evidence="6" id="KW-0808">Transferase</keyword>
<evidence type="ECO:0000256" key="6">
    <source>
        <dbReference type="ARBA" id="ARBA00022679"/>
    </source>
</evidence>
<dbReference type="InterPro" id="IPR050980">
    <property type="entry name" value="2C_sensor_his_kinase"/>
</dbReference>
<dbReference type="PANTHER" id="PTHR44936:SF10">
    <property type="entry name" value="SENSOR PROTEIN RSTB"/>
    <property type="match status" value="1"/>
</dbReference>
<dbReference type="Proteomes" id="UP000070299">
    <property type="component" value="Unassembled WGS sequence"/>
</dbReference>
<dbReference type="InterPro" id="IPR036097">
    <property type="entry name" value="HisK_dim/P_sf"/>
</dbReference>
<dbReference type="PRINTS" id="PR00344">
    <property type="entry name" value="BCTRLSENSOR"/>
</dbReference>
<gene>
    <name evidence="13" type="ORF">AX660_22260</name>
</gene>
<evidence type="ECO:0000256" key="10">
    <source>
        <dbReference type="SAM" id="Phobius"/>
    </source>
</evidence>
<evidence type="ECO:0000313" key="13">
    <source>
        <dbReference type="EMBL" id="KXI27441.1"/>
    </source>
</evidence>
<evidence type="ECO:0000256" key="2">
    <source>
        <dbReference type="ARBA" id="ARBA00004651"/>
    </source>
</evidence>
<evidence type="ECO:0000256" key="3">
    <source>
        <dbReference type="ARBA" id="ARBA00012438"/>
    </source>
</evidence>
<dbReference type="SUPFAM" id="SSF47384">
    <property type="entry name" value="Homodimeric domain of signal transducing histidine kinase"/>
    <property type="match status" value="1"/>
</dbReference>
<feature type="domain" description="HAMP" evidence="12">
    <location>
        <begin position="159"/>
        <end position="211"/>
    </location>
</feature>
<keyword evidence="7" id="KW-0547">Nucleotide-binding</keyword>
<dbReference type="Gene3D" id="3.30.565.10">
    <property type="entry name" value="Histidine kinase-like ATPase, C-terminal domain"/>
    <property type="match status" value="1"/>
</dbReference>
<organism evidence="13 14">
    <name type="scientific">Paraglaciecola hydrolytica</name>
    <dbReference type="NCBI Taxonomy" id="1799789"/>
    <lineage>
        <taxon>Bacteria</taxon>
        <taxon>Pseudomonadati</taxon>
        <taxon>Pseudomonadota</taxon>
        <taxon>Gammaproteobacteria</taxon>
        <taxon>Alteromonadales</taxon>
        <taxon>Alteromonadaceae</taxon>
        <taxon>Paraglaciecola</taxon>
    </lineage>
</organism>
<dbReference type="Pfam" id="PF02518">
    <property type="entry name" value="HATPase_c"/>
    <property type="match status" value="1"/>
</dbReference>
<comment type="catalytic activity">
    <reaction evidence="1">
        <text>ATP + protein L-histidine = ADP + protein N-phospho-L-histidine.</text>
        <dbReference type="EC" id="2.7.13.3"/>
    </reaction>
</comment>
<dbReference type="CDD" id="cd00082">
    <property type="entry name" value="HisKA"/>
    <property type="match status" value="1"/>
</dbReference>
<dbReference type="SMART" id="SM00388">
    <property type="entry name" value="HisKA"/>
    <property type="match status" value="1"/>
</dbReference>
<keyword evidence="14" id="KW-1185">Reference proteome</keyword>
<dbReference type="GO" id="GO:0000155">
    <property type="term" value="F:phosphorelay sensor kinase activity"/>
    <property type="evidence" value="ECO:0007669"/>
    <property type="project" value="InterPro"/>
</dbReference>
<reference evidence="14" key="1">
    <citation type="submission" date="2016-02" db="EMBL/GenBank/DDBJ databases">
        <authorList>
            <person name="Schultz-Johansen M."/>
            <person name="Glaring M.A."/>
            <person name="Bech P.K."/>
            <person name="Stougaard P."/>
        </authorList>
    </citation>
    <scope>NUCLEOTIDE SEQUENCE [LARGE SCALE GENOMIC DNA]</scope>
    <source>
        <strain evidence="14">S66</strain>
    </source>
</reference>
<dbReference type="GO" id="GO:0005524">
    <property type="term" value="F:ATP binding"/>
    <property type="evidence" value="ECO:0007669"/>
    <property type="project" value="UniProtKB-KW"/>
</dbReference>
<dbReference type="EMBL" id="LSNE01000011">
    <property type="protein sequence ID" value="KXI27441.1"/>
    <property type="molecule type" value="Genomic_DNA"/>
</dbReference>
<comment type="subcellular location">
    <subcellularLocation>
        <location evidence="2">Cell membrane</location>
        <topology evidence="2">Multi-pass membrane protein</topology>
    </subcellularLocation>
</comment>
<dbReference type="SUPFAM" id="SSF55874">
    <property type="entry name" value="ATPase domain of HSP90 chaperone/DNA topoisomerase II/histidine kinase"/>
    <property type="match status" value="1"/>
</dbReference>
<evidence type="ECO:0000256" key="4">
    <source>
        <dbReference type="ARBA" id="ARBA00022475"/>
    </source>
</evidence>